<reference evidence="2 3" key="1">
    <citation type="journal article" date="2013" name="PLoS Genet.">
        <title>Genomic mechanisms accounting for the adaptation to parasitism in nematode-trapping fungi.</title>
        <authorList>
            <person name="Meerupati T."/>
            <person name="Andersson K.M."/>
            <person name="Friman E."/>
            <person name="Kumar D."/>
            <person name="Tunlid A."/>
            <person name="Ahren D."/>
        </authorList>
    </citation>
    <scope>NUCLEOTIDE SEQUENCE [LARGE SCALE GENOMIC DNA]</scope>
    <source>
        <strain evidence="2 3">CBS 200.50</strain>
    </source>
</reference>
<dbReference type="EMBL" id="AQGS01000437">
    <property type="protein sequence ID" value="EPS40075.1"/>
    <property type="molecule type" value="Genomic_DNA"/>
</dbReference>
<dbReference type="AlphaFoldDB" id="S8AAT0"/>
<feature type="compositionally biased region" description="Basic residues" evidence="1">
    <location>
        <begin position="121"/>
        <end position="133"/>
    </location>
</feature>
<name>S8AAT0_DACHA</name>
<protein>
    <submittedName>
        <fullName evidence="2">Uncharacterized protein</fullName>
    </submittedName>
</protein>
<keyword evidence="3" id="KW-1185">Reference proteome</keyword>
<evidence type="ECO:0000256" key="1">
    <source>
        <dbReference type="SAM" id="MobiDB-lite"/>
    </source>
</evidence>
<feature type="region of interest" description="Disordered" evidence="1">
    <location>
        <begin position="110"/>
        <end position="134"/>
    </location>
</feature>
<reference evidence="3" key="2">
    <citation type="submission" date="2013-04" db="EMBL/GenBank/DDBJ databases">
        <title>Genomic mechanisms accounting for the adaptation to parasitism in nematode-trapping fungi.</title>
        <authorList>
            <person name="Ahren D.G."/>
        </authorList>
    </citation>
    <scope>NUCLEOTIDE SEQUENCE [LARGE SCALE GENOMIC DNA]</scope>
    <source>
        <strain evidence="3">CBS 200.50</strain>
    </source>
</reference>
<dbReference type="Proteomes" id="UP000015100">
    <property type="component" value="Unassembled WGS sequence"/>
</dbReference>
<evidence type="ECO:0000313" key="3">
    <source>
        <dbReference type="Proteomes" id="UP000015100"/>
    </source>
</evidence>
<gene>
    <name evidence="2" type="ORF">H072_6120</name>
</gene>
<organism evidence="2 3">
    <name type="scientific">Dactylellina haptotyla (strain CBS 200.50)</name>
    <name type="common">Nematode-trapping fungus</name>
    <name type="synonym">Monacrosporium haptotylum</name>
    <dbReference type="NCBI Taxonomy" id="1284197"/>
    <lineage>
        <taxon>Eukaryota</taxon>
        <taxon>Fungi</taxon>
        <taxon>Dikarya</taxon>
        <taxon>Ascomycota</taxon>
        <taxon>Pezizomycotina</taxon>
        <taxon>Orbiliomycetes</taxon>
        <taxon>Orbiliales</taxon>
        <taxon>Orbiliaceae</taxon>
        <taxon>Dactylellina</taxon>
    </lineage>
</organism>
<feature type="compositionally biased region" description="Basic residues" evidence="1">
    <location>
        <begin position="30"/>
        <end position="39"/>
    </location>
</feature>
<accession>S8AAT0</accession>
<proteinExistence type="predicted"/>
<evidence type="ECO:0000313" key="2">
    <source>
        <dbReference type="EMBL" id="EPS40075.1"/>
    </source>
</evidence>
<dbReference type="HOGENOM" id="CLU_1731405_0_0_1"/>
<feature type="region of interest" description="Disordered" evidence="1">
    <location>
        <begin position="1"/>
        <end position="40"/>
    </location>
</feature>
<sequence length="151" mass="17146">MAQLRPKTFPKIDSPEFYSTFRKPNSLPKPRPKKLKRPGTKTTCARSFLARFPNDIEGAIISHLSLARSRFYHTAAWEEERKLSLDSGGQCGTQRYLSHNALSATVMHGAWNRDTSAKNKGSSKKNASRRRLPRSASRLPLATLLQLWKHE</sequence>
<comment type="caution">
    <text evidence="2">The sequence shown here is derived from an EMBL/GenBank/DDBJ whole genome shotgun (WGS) entry which is preliminary data.</text>
</comment>